<dbReference type="AlphaFoldDB" id="A0A1G1W7Q1"/>
<dbReference type="SUPFAM" id="SSF81338">
    <property type="entry name" value="Aquaporin-like"/>
    <property type="match status" value="1"/>
</dbReference>
<evidence type="ECO:0000256" key="6">
    <source>
        <dbReference type="ARBA" id="ARBA00022989"/>
    </source>
</evidence>
<evidence type="ECO:0000256" key="7">
    <source>
        <dbReference type="ARBA" id="ARBA00023136"/>
    </source>
</evidence>
<evidence type="ECO:0000256" key="5">
    <source>
        <dbReference type="ARBA" id="ARBA00022692"/>
    </source>
</evidence>
<evidence type="ECO:0000256" key="4">
    <source>
        <dbReference type="ARBA" id="ARBA00022475"/>
    </source>
</evidence>
<protein>
    <recommendedName>
        <fullName evidence="12">Aquaporin</fullName>
    </recommendedName>
</protein>
<dbReference type="InterPro" id="IPR034294">
    <property type="entry name" value="Aquaporin_transptr"/>
</dbReference>
<dbReference type="Pfam" id="PF00230">
    <property type="entry name" value="MIP"/>
    <property type="match status" value="1"/>
</dbReference>
<evidence type="ECO:0000256" key="8">
    <source>
        <dbReference type="RuleBase" id="RU000477"/>
    </source>
</evidence>
<dbReference type="PROSITE" id="PS00221">
    <property type="entry name" value="MIP"/>
    <property type="match status" value="1"/>
</dbReference>
<keyword evidence="3 8" id="KW-0813">Transport</keyword>
<dbReference type="GO" id="GO:0015250">
    <property type="term" value="F:water channel activity"/>
    <property type="evidence" value="ECO:0007669"/>
    <property type="project" value="TreeGrafter"/>
</dbReference>
<feature type="transmembrane region" description="Helical" evidence="9">
    <location>
        <begin position="121"/>
        <end position="142"/>
    </location>
</feature>
<feature type="transmembrane region" description="Helical" evidence="9">
    <location>
        <begin position="154"/>
        <end position="175"/>
    </location>
</feature>
<evidence type="ECO:0000256" key="1">
    <source>
        <dbReference type="ARBA" id="ARBA00004651"/>
    </source>
</evidence>
<feature type="transmembrane region" description="Helical" evidence="9">
    <location>
        <begin position="195"/>
        <end position="216"/>
    </location>
</feature>
<evidence type="ECO:0000313" key="11">
    <source>
        <dbReference type="Proteomes" id="UP000176631"/>
    </source>
</evidence>
<feature type="transmembrane region" description="Helical" evidence="9">
    <location>
        <begin position="82"/>
        <end position="101"/>
    </location>
</feature>
<dbReference type="EMBL" id="MHCP01000024">
    <property type="protein sequence ID" value="OGY23600.1"/>
    <property type="molecule type" value="Genomic_DNA"/>
</dbReference>
<keyword evidence="7 9" id="KW-0472">Membrane</keyword>
<dbReference type="PANTHER" id="PTHR19139:SF199">
    <property type="entry name" value="MIP17260P"/>
    <property type="match status" value="1"/>
</dbReference>
<proteinExistence type="inferred from homology"/>
<feature type="transmembrane region" description="Helical" evidence="9">
    <location>
        <begin position="34"/>
        <end position="56"/>
    </location>
</feature>
<sequence length="220" mass="22878">MNREATPYLAELLGTFGFVFVGGSSVVVNNATNGSLGIVGIALAHGLALMAFIYAFSHVSGAHLNPAVTLSFWITKKIENSVAAGYVIAQLAGAILAGIFIEGIFGNARAAIPTVALSNPITAVLLEGVLTFLLVLVVFGVLVDRRSQTKHAGIAIGLVYTGLAIVGFSLTGGLLNPARAFGPAVVANYWANHLIFWLGPLIGATFATLVYQLGILRSKI</sequence>
<evidence type="ECO:0000256" key="9">
    <source>
        <dbReference type="SAM" id="Phobius"/>
    </source>
</evidence>
<keyword evidence="6 9" id="KW-1133">Transmembrane helix</keyword>
<keyword evidence="4" id="KW-1003">Cell membrane</keyword>
<dbReference type="Proteomes" id="UP000176631">
    <property type="component" value="Unassembled WGS sequence"/>
</dbReference>
<reference evidence="10 11" key="1">
    <citation type="journal article" date="2016" name="Nat. Commun.">
        <title>Thousands of microbial genomes shed light on interconnected biogeochemical processes in an aquifer system.</title>
        <authorList>
            <person name="Anantharaman K."/>
            <person name="Brown C.T."/>
            <person name="Hug L.A."/>
            <person name="Sharon I."/>
            <person name="Castelle C.J."/>
            <person name="Probst A.J."/>
            <person name="Thomas B.C."/>
            <person name="Singh A."/>
            <person name="Wilkins M.J."/>
            <person name="Karaoz U."/>
            <person name="Brodie E.L."/>
            <person name="Williams K.H."/>
            <person name="Hubbard S.S."/>
            <person name="Banfield J.F."/>
        </authorList>
    </citation>
    <scope>NUCLEOTIDE SEQUENCE [LARGE SCALE GENOMIC DNA]</scope>
</reference>
<gene>
    <name evidence="10" type="ORF">A2172_00035</name>
</gene>
<evidence type="ECO:0000256" key="3">
    <source>
        <dbReference type="ARBA" id="ARBA00022448"/>
    </source>
</evidence>
<keyword evidence="5 8" id="KW-0812">Transmembrane</keyword>
<dbReference type="InterPro" id="IPR022357">
    <property type="entry name" value="MIP_CS"/>
</dbReference>
<comment type="subcellular location">
    <subcellularLocation>
        <location evidence="1">Cell membrane</location>
        <topology evidence="1">Multi-pass membrane protein</topology>
    </subcellularLocation>
</comment>
<dbReference type="STRING" id="1802593.A2172_00035"/>
<organism evidence="10 11">
    <name type="scientific">Candidatus Woykebacteria bacterium RBG_13_40_15</name>
    <dbReference type="NCBI Taxonomy" id="1802593"/>
    <lineage>
        <taxon>Bacteria</taxon>
        <taxon>Candidatus Woykeibacteriota</taxon>
    </lineage>
</organism>
<evidence type="ECO:0000256" key="2">
    <source>
        <dbReference type="ARBA" id="ARBA00006175"/>
    </source>
</evidence>
<feature type="transmembrane region" description="Helical" evidence="9">
    <location>
        <begin position="7"/>
        <end position="28"/>
    </location>
</feature>
<evidence type="ECO:0000313" key="10">
    <source>
        <dbReference type="EMBL" id="OGY23600.1"/>
    </source>
</evidence>
<dbReference type="Gene3D" id="1.20.1080.10">
    <property type="entry name" value="Glycerol uptake facilitator protein"/>
    <property type="match status" value="1"/>
</dbReference>
<comment type="similarity">
    <text evidence="2 8">Belongs to the MIP/aquaporin (TC 1.A.8) family.</text>
</comment>
<dbReference type="InterPro" id="IPR023271">
    <property type="entry name" value="Aquaporin-like"/>
</dbReference>
<dbReference type="GO" id="GO:0005886">
    <property type="term" value="C:plasma membrane"/>
    <property type="evidence" value="ECO:0007669"/>
    <property type="project" value="UniProtKB-SubCell"/>
</dbReference>
<name>A0A1G1W7Q1_9BACT</name>
<comment type="caution">
    <text evidence="10">The sequence shown here is derived from an EMBL/GenBank/DDBJ whole genome shotgun (WGS) entry which is preliminary data.</text>
</comment>
<dbReference type="InterPro" id="IPR000425">
    <property type="entry name" value="MIP"/>
</dbReference>
<dbReference type="PANTHER" id="PTHR19139">
    <property type="entry name" value="AQUAPORIN TRANSPORTER"/>
    <property type="match status" value="1"/>
</dbReference>
<dbReference type="PRINTS" id="PR00783">
    <property type="entry name" value="MINTRINSICP"/>
</dbReference>
<accession>A0A1G1W7Q1</accession>
<evidence type="ECO:0008006" key="12">
    <source>
        <dbReference type="Google" id="ProtNLM"/>
    </source>
</evidence>